<dbReference type="NCBIfam" id="NF010068">
    <property type="entry name" value="PRK13548.1"/>
    <property type="match status" value="1"/>
</dbReference>
<evidence type="ECO:0000256" key="4">
    <source>
        <dbReference type="ARBA" id="ARBA00022967"/>
    </source>
</evidence>
<feature type="domain" description="ABC transporter" evidence="6">
    <location>
        <begin position="19"/>
        <end position="254"/>
    </location>
</feature>
<comment type="function">
    <text evidence="5">Part of the ABC transporter complex HmuTUV involved in hemin import. Responsible for energy coupling to the transport system.</text>
</comment>
<dbReference type="CDD" id="cd03214">
    <property type="entry name" value="ABC_Iron-Siderophores_B12_Hemin"/>
    <property type="match status" value="1"/>
</dbReference>
<dbReference type="InterPro" id="IPR003593">
    <property type="entry name" value="AAA+_ATPase"/>
</dbReference>
<dbReference type="Proteomes" id="UP000243937">
    <property type="component" value="Chromosome"/>
</dbReference>
<proteinExistence type="predicted"/>
<dbReference type="Pfam" id="PF00005">
    <property type="entry name" value="ABC_tran"/>
    <property type="match status" value="1"/>
</dbReference>
<dbReference type="SUPFAM" id="SSF52540">
    <property type="entry name" value="P-loop containing nucleoside triphosphate hydrolases"/>
    <property type="match status" value="1"/>
</dbReference>
<protein>
    <submittedName>
        <fullName evidence="7">Heme ABC transporter ATP-binding protein</fullName>
    </submittedName>
</protein>
<dbReference type="Gene3D" id="3.40.50.300">
    <property type="entry name" value="P-loop containing nucleotide triphosphate hydrolases"/>
    <property type="match status" value="1"/>
</dbReference>
<dbReference type="KEGG" id="opf:CBP31_14460"/>
<evidence type="ECO:0000313" key="8">
    <source>
        <dbReference type="Proteomes" id="UP000243937"/>
    </source>
</evidence>
<evidence type="ECO:0000259" key="6">
    <source>
        <dbReference type="PROSITE" id="PS50893"/>
    </source>
</evidence>
<keyword evidence="3 7" id="KW-0067">ATP-binding</keyword>
<dbReference type="InterPro" id="IPR003439">
    <property type="entry name" value="ABC_transporter-like_ATP-bd"/>
</dbReference>
<dbReference type="SMART" id="SM00382">
    <property type="entry name" value="AAA"/>
    <property type="match status" value="1"/>
</dbReference>
<sequence>MVTVKTKTRPWLSMNTPLLEITELSLTLQKRTLLHNINLQLHAGQVTALIGANGAGKSSLFKCVAGEHAPSGEVRFFGRARNLWCRQALARQLAVLPQQSSLQFPFLAREVVSLGRIPHATGECENLPIIEQCMRQAQVWHLRDAPYPRLSGGEKQRVHFARVLAQLAGPTAQRILLLDEPTSALDLGQQHGLLSEARRLASQSCAVLIIVHDLNLAARYGDQLVLLDAGQIVSLGTAEQVLTTANIAQYFGYQAQLLHSPHGHPVLV</sequence>
<keyword evidence="2" id="KW-0547">Nucleotide-binding</keyword>
<keyword evidence="1" id="KW-0813">Transport</keyword>
<evidence type="ECO:0000256" key="2">
    <source>
        <dbReference type="ARBA" id="ARBA00022741"/>
    </source>
</evidence>
<dbReference type="PANTHER" id="PTHR42794">
    <property type="entry name" value="HEMIN IMPORT ATP-BINDING PROTEIN HMUV"/>
    <property type="match status" value="1"/>
</dbReference>
<name>A0A1Y0D921_9GAMM</name>
<evidence type="ECO:0000313" key="7">
    <source>
        <dbReference type="EMBL" id="ART83687.1"/>
    </source>
</evidence>
<keyword evidence="8" id="KW-1185">Reference proteome</keyword>
<dbReference type="PANTHER" id="PTHR42794:SF1">
    <property type="entry name" value="HEMIN IMPORT ATP-BINDING PROTEIN HMUV"/>
    <property type="match status" value="1"/>
</dbReference>
<keyword evidence="4" id="KW-1278">Translocase</keyword>
<dbReference type="EMBL" id="CP021377">
    <property type="protein sequence ID" value="ART83687.1"/>
    <property type="molecule type" value="Genomic_DNA"/>
</dbReference>
<evidence type="ECO:0000256" key="3">
    <source>
        <dbReference type="ARBA" id="ARBA00022840"/>
    </source>
</evidence>
<gene>
    <name evidence="7" type="ORF">CBP31_14460</name>
</gene>
<dbReference type="InterPro" id="IPR027417">
    <property type="entry name" value="P-loop_NTPase"/>
</dbReference>
<evidence type="ECO:0000256" key="1">
    <source>
        <dbReference type="ARBA" id="ARBA00022448"/>
    </source>
</evidence>
<reference evidence="7 8" key="1">
    <citation type="journal article" date="2014" name="Int. J. Syst. Evol. Microbiol.">
        <title>Oceanisphaera profunda sp. nov., a marine bacterium isolated from deep-sea sediment, and emended description of the genus Oceanisphaera.</title>
        <authorList>
            <person name="Xu Z."/>
            <person name="Zhang X.Y."/>
            <person name="Su H.N."/>
            <person name="Yu Z.C."/>
            <person name="Liu C."/>
            <person name="Li H."/>
            <person name="Chen X.L."/>
            <person name="Song X.Y."/>
            <person name="Xie B.B."/>
            <person name="Qin Q.L."/>
            <person name="Zhou B.C."/>
            <person name="Shi M."/>
            <person name="Huang Y."/>
            <person name="Zhang Y.Z."/>
        </authorList>
    </citation>
    <scope>NUCLEOTIDE SEQUENCE [LARGE SCALE GENOMIC DNA]</scope>
    <source>
        <strain evidence="7 8">SM1222</strain>
    </source>
</reference>
<dbReference type="GO" id="GO:0005524">
    <property type="term" value="F:ATP binding"/>
    <property type="evidence" value="ECO:0007669"/>
    <property type="project" value="UniProtKB-KW"/>
</dbReference>
<dbReference type="GO" id="GO:0016887">
    <property type="term" value="F:ATP hydrolysis activity"/>
    <property type="evidence" value="ECO:0007669"/>
    <property type="project" value="InterPro"/>
</dbReference>
<organism evidence="7 8">
    <name type="scientific">Oceanisphaera profunda</name>
    <dbReference type="NCBI Taxonomy" id="1416627"/>
    <lineage>
        <taxon>Bacteria</taxon>
        <taxon>Pseudomonadati</taxon>
        <taxon>Pseudomonadota</taxon>
        <taxon>Gammaproteobacteria</taxon>
        <taxon>Aeromonadales</taxon>
        <taxon>Aeromonadaceae</taxon>
        <taxon>Oceanisphaera</taxon>
    </lineage>
</organism>
<accession>A0A1Y0D921</accession>
<evidence type="ECO:0000256" key="5">
    <source>
        <dbReference type="ARBA" id="ARBA00037066"/>
    </source>
</evidence>
<dbReference type="AlphaFoldDB" id="A0A1Y0D921"/>
<dbReference type="PROSITE" id="PS50893">
    <property type="entry name" value="ABC_TRANSPORTER_2"/>
    <property type="match status" value="1"/>
</dbReference>